<dbReference type="STRING" id="1116391.PM3016_7013"/>
<keyword evidence="3" id="KW-1003">Cell membrane</keyword>
<sequence>MKKKGPDLIGALFLLKRAAKHLVIGEAVFMTFGKLLSANLSPLASAALTSTIGFGLFLPVSLVQAAQFEIAAVTPAIWGLLVYTGVGVTVFAVLLLNQAMAQIPAGSSAVFSALMPVSAVVLSYAALHEPIHWYHLVGILFVLAGILSISRKKTSVAGEGQQKPVSL</sequence>
<keyword evidence="10" id="KW-1185">Reference proteome</keyword>
<dbReference type="AlphaFoldDB" id="H6NRG9"/>
<dbReference type="PANTHER" id="PTHR32322:SF18">
    <property type="entry name" value="S-ADENOSYLMETHIONINE_S-ADENOSYLHOMOCYSTEINE TRANSPORTER"/>
    <property type="match status" value="1"/>
</dbReference>
<reference evidence="9 10" key="1">
    <citation type="journal article" date="2012" name="J. Bacteriol.">
        <title>Complete Genome Sequence of Paenibacillus mucilaginosus 3016, a Bacterium Functional as Microbial Fertilizer.</title>
        <authorList>
            <person name="Ma M."/>
            <person name="Wang Z."/>
            <person name="Li L."/>
            <person name="Jiang X."/>
            <person name="Guan D."/>
            <person name="Cao F."/>
            <person name="Chen H."/>
            <person name="Wang X."/>
            <person name="Shen D."/>
            <person name="Du B."/>
            <person name="Li J."/>
        </authorList>
    </citation>
    <scope>NUCLEOTIDE SEQUENCE [LARGE SCALE GENOMIC DNA]</scope>
    <source>
        <strain evidence="9 10">3016</strain>
    </source>
</reference>
<evidence type="ECO:0000256" key="2">
    <source>
        <dbReference type="ARBA" id="ARBA00007362"/>
    </source>
</evidence>
<evidence type="ECO:0000256" key="1">
    <source>
        <dbReference type="ARBA" id="ARBA00004651"/>
    </source>
</evidence>
<dbReference type="EMBL" id="CP003235">
    <property type="protein sequence ID" value="AFC33604.1"/>
    <property type="molecule type" value="Genomic_DNA"/>
</dbReference>
<dbReference type="GO" id="GO:0005886">
    <property type="term" value="C:plasma membrane"/>
    <property type="evidence" value="ECO:0007669"/>
    <property type="project" value="UniProtKB-SubCell"/>
</dbReference>
<gene>
    <name evidence="9" type="ORF">PM3016_7013</name>
</gene>
<evidence type="ECO:0000256" key="6">
    <source>
        <dbReference type="ARBA" id="ARBA00023136"/>
    </source>
</evidence>
<proteinExistence type="inferred from homology"/>
<name>H6NRG9_9BACL</name>
<feature type="transmembrane region" description="Helical" evidence="7">
    <location>
        <begin position="43"/>
        <end position="64"/>
    </location>
</feature>
<dbReference type="InterPro" id="IPR000620">
    <property type="entry name" value="EamA_dom"/>
</dbReference>
<keyword evidence="5 7" id="KW-1133">Transmembrane helix</keyword>
<dbReference type="PANTHER" id="PTHR32322">
    <property type="entry name" value="INNER MEMBRANE TRANSPORTER"/>
    <property type="match status" value="1"/>
</dbReference>
<evidence type="ECO:0000256" key="5">
    <source>
        <dbReference type="ARBA" id="ARBA00022989"/>
    </source>
</evidence>
<comment type="similarity">
    <text evidence="2">Belongs to the EamA transporter family.</text>
</comment>
<dbReference type="RefSeq" id="WP_014372543.1">
    <property type="nucleotide sequence ID" value="NC_016935.1"/>
</dbReference>
<comment type="subcellular location">
    <subcellularLocation>
        <location evidence="1">Cell membrane</location>
        <topology evidence="1">Multi-pass membrane protein</topology>
    </subcellularLocation>
</comment>
<protein>
    <recommendedName>
        <fullName evidence="8">EamA domain-containing protein</fullName>
    </recommendedName>
</protein>
<evidence type="ECO:0000256" key="4">
    <source>
        <dbReference type="ARBA" id="ARBA00022692"/>
    </source>
</evidence>
<feature type="transmembrane region" description="Helical" evidence="7">
    <location>
        <begin position="108"/>
        <end position="127"/>
    </location>
</feature>
<accession>H6NRG9</accession>
<evidence type="ECO:0000313" key="10">
    <source>
        <dbReference type="Proteomes" id="UP000007523"/>
    </source>
</evidence>
<keyword evidence="6 7" id="KW-0472">Membrane</keyword>
<evidence type="ECO:0000259" key="8">
    <source>
        <dbReference type="Pfam" id="PF00892"/>
    </source>
</evidence>
<feature type="transmembrane region" description="Helical" evidence="7">
    <location>
        <begin position="76"/>
        <end position="96"/>
    </location>
</feature>
<organism evidence="9 10">
    <name type="scientific">Paenibacillus mucilaginosus 3016</name>
    <dbReference type="NCBI Taxonomy" id="1116391"/>
    <lineage>
        <taxon>Bacteria</taxon>
        <taxon>Bacillati</taxon>
        <taxon>Bacillota</taxon>
        <taxon>Bacilli</taxon>
        <taxon>Bacillales</taxon>
        <taxon>Paenibacillaceae</taxon>
        <taxon>Paenibacillus</taxon>
    </lineage>
</organism>
<dbReference type="InterPro" id="IPR050638">
    <property type="entry name" value="AA-Vitamin_Transporters"/>
</dbReference>
<feature type="domain" description="EamA" evidence="8">
    <location>
        <begin position="26"/>
        <end position="150"/>
    </location>
</feature>
<evidence type="ECO:0000256" key="7">
    <source>
        <dbReference type="SAM" id="Phobius"/>
    </source>
</evidence>
<evidence type="ECO:0000256" key="3">
    <source>
        <dbReference type="ARBA" id="ARBA00022475"/>
    </source>
</evidence>
<dbReference type="SUPFAM" id="SSF103481">
    <property type="entry name" value="Multidrug resistance efflux transporter EmrE"/>
    <property type="match status" value="1"/>
</dbReference>
<dbReference type="KEGG" id="pmq:PM3016_7013"/>
<keyword evidence="4 7" id="KW-0812">Transmembrane</keyword>
<dbReference type="HOGENOM" id="CLU_1702515_0_0_9"/>
<dbReference type="Gene3D" id="1.10.3730.20">
    <property type="match status" value="1"/>
</dbReference>
<dbReference type="InterPro" id="IPR037185">
    <property type="entry name" value="EmrE-like"/>
</dbReference>
<evidence type="ECO:0000313" key="9">
    <source>
        <dbReference type="EMBL" id="AFC33604.1"/>
    </source>
</evidence>
<feature type="transmembrane region" description="Helical" evidence="7">
    <location>
        <begin position="133"/>
        <end position="150"/>
    </location>
</feature>
<dbReference type="Pfam" id="PF00892">
    <property type="entry name" value="EamA"/>
    <property type="match status" value="1"/>
</dbReference>
<dbReference type="Proteomes" id="UP000007523">
    <property type="component" value="Chromosome"/>
</dbReference>